<dbReference type="Proteomes" id="UP000530928">
    <property type="component" value="Unassembled WGS sequence"/>
</dbReference>
<evidence type="ECO:0000313" key="3">
    <source>
        <dbReference type="EMBL" id="MBA2888947.1"/>
    </source>
</evidence>
<proteinExistence type="predicted"/>
<comment type="caution">
    <text evidence="3">The sequence shown here is derived from an EMBL/GenBank/DDBJ whole genome shotgun (WGS) entry which is preliminary data.</text>
</comment>
<accession>A0A7W0CDD3</accession>
<reference evidence="3 4" key="1">
    <citation type="submission" date="2020-07" db="EMBL/GenBank/DDBJ databases">
        <title>Genomic Encyclopedia of Type Strains, Phase IV (KMG-IV): sequencing the most valuable type-strain genomes for metagenomic binning, comparative biology and taxonomic classification.</title>
        <authorList>
            <person name="Goeker M."/>
        </authorList>
    </citation>
    <scope>NUCLEOTIDE SEQUENCE [LARGE SCALE GENOMIC DNA]</scope>
    <source>
        <strain evidence="3 4">DSM 45533</strain>
    </source>
</reference>
<keyword evidence="4" id="KW-1185">Reference proteome</keyword>
<keyword evidence="2" id="KW-0812">Transmembrane</keyword>
<evidence type="ECO:0000256" key="1">
    <source>
        <dbReference type="SAM" id="MobiDB-lite"/>
    </source>
</evidence>
<keyword evidence="2" id="KW-1133">Transmembrane helix</keyword>
<keyword evidence="2" id="KW-0472">Membrane</keyword>
<dbReference type="InterPro" id="IPR047789">
    <property type="entry name" value="CU044_5270-like"/>
</dbReference>
<organism evidence="3 4">
    <name type="scientific">Nonomuraea soli</name>
    <dbReference type="NCBI Taxonomy" id="1032476"/>
    <lineage>
        <taxon>Bacteria</taxon>
        <taxon>Bacillati</taxon>
        <taxon>Actinomycetota</taxon>
        <taxon>Actinomycetes</taxon>
        <taxon>Streptosporangiales</taxon>
        <taxon>Streptosporangiaceae</taxon>
        <taxon>Nonomuraea</taxon>
    </lineage>
</organism>
<evidence type="ECO:0000256" key="2">
    <source>
        <dbReference type="SAM" id="Phobius"/>
    </source>
</evidence>
<evidence type="ECO:0000313" key="4">
    <source>
        <dbReference type="Proteomes" id="UP000530928"/>
    </source>
</evidence>
<gene>
    <name evidence="3" type="ORF">HNR30_000282</name>
</gene>
<evidence type="ECO:0008006" key="5">
    <source>
        <dbReference type="Google" id="ProtNLM"/>
    </source>
</evidence>
<feature type="region of interest" description="Disordered" evidence="1">
    <location>
        <begin position="1"/>
        <end position="23"/>
    </location>
</feature>
<dbReference type="NCBIfam" id="NF038083">
    <property type="entry name" value="CU044_5270_fam"/>
    <property type="match status" value="1"/>
</dbReference>
<dbReference type="RefSeq" id="WP_181607573.1">
    <property type="nucleotide sequence ID" value="NZ_BAABAM010000001.1"/>
</dbReference>
<sequence>MDEIQLLRHRHDAQPGPSPEATRAARVRLTGRISRSHAARPRRPFLLIMAAAALATAAAAILVARPDPGLPRRPGAATPAVTTTPTLRPVSSAERLALGAAAKAAGAPAEPTGPWAYTKLMVRLQDGRTATQELWRRVDDSAFAVIENGELRTIKGSEFEVTYGFLLSLPTDPAALLERSYTAIDEREARLKRKITPEERDLFTFQHLAMGMRESVLPEGLRAAIYGAMAKIPGVRYSGRSADLAKRKGVTLRLGGEEIFVDPGSYAYLGYRSRAGDRLLNWDSLLLGRFVDRAGER</sequence>
<feature type="transmembrane region" description="Helical" evidence="2">
    <location>
        <begin position="45"/>
        <end position="64"/>
    </location>
</feature>
<dbReference type="EMBL" id="JACDUR010000001">
    <property type="protein sequence ID" value="MBA2888947.1"/>
    <property type="molecule type" value="Genomic_DNA"/>
</dbReference>
<dbReference type="AlphaFoldDB" id="A0A7W0CDD3"/>
<name>A0A7W0CDD3_9ACTN</name>
<protein>
    <recommendedName>
        <fullName evidence="5">CU044_5270 family protein</fullName>
    </recommendedName>
</protein>